<reference evidence="1 2" key="1">
    <citation type="submission" date="2016-11" db="EMBL/GenBank/DDBJ databases">
        <authorList>
            <person name="Jaros S."/>
            <person name="Januszkiewicz K."/>
            <person name="Wedrychowicz H."/>
        </authorList>
    </citation>
    <scope>NUCLEOTIDE SEQUENCE [LARGE SCALE GENOMIC DNA]</scope>
    <source>
        <strain evidence="1 2">YL228</strain>
    </source>
</reference>
<organism evidence="1 2">
    <name type="scientific">Ruminococcus flavefaciens</name>
    <dbReference type="NCBI Taxonomy" id="1265"/>
    <lineage>
        <taxon>Bacteria</taxon>
        <taxon>Bacillati</taxon>
        <taxon>Bacillota</taxon>
        <taxon>Clostridia</taxon>
        <taxon>Eubacteriales</taxon>
        <taxon>Oscillospiraceae</taxon>
        <taxon>Ruminococcus</taxon>
    </lineage>
</organism>
<accession>A0A1K1PR81</accession>
<dbReference type="EMBL" id="FPIP01000010">
    <property type="protein sequence ID" value="SFW49963.1"/>
    <property type="molecule type" value="Genomic_DNA"/>
</dbReference>
<evidence type="ECO:0000313" key="2">
    <source>
        <dbReference type="Proteomes" id="UP000183461"/>
    </source>
</evidence>
<protein>
    <submittedName>
        <fullName evidence="1">Uncharacterized protein</fullName>
    </submittedName>
</protein>
<name>A0A1K1PR81_RUMFL</name>
<dbReference type="AlphaFoldDB" id="A0A1K1PR81"/>
<sequence>MGTIVIDKAYSSSHSAYETIVADMTDAWNWTAVETVTNGTKFCIDEDRRFGIYVYNGNSNYTSIGIMFGTTSYHIAGPSGTANKLVIKFEKIGTDTMIISAYRVNSSDSPYVAANLCDKYIICKAVNTLTEDEETVLVYIGSSSTSGGNKSMMFASDVMQSVDVMVQNANANINAKNTNLIPLYNTASAFITKDVYMSLCENVSSWYFGNVFVNDKPYRMSGSVFVLDE</sequence>
<gene>
    <name evidence="1" type="ORF">SAMN02910280_0053</name>
</gene>
<dbReference type="RefSeq" id="WP_072301125.1">
    <property type="nucleotide sequence ID" value="NZ_FPIP01000010.1"/>
</dbReference>
<evidence type="ECO:0000313" key="1">
    <source>
        <dbReference type="EMBL" id="SFW49963.1"/>
    </source>
</evidence>
<proteinExistence type="predicted"/>
<dbReference type="Proteomes" id="UP000183461">
    <property type="component" value="Unassembled WGS sequence"/>
</dbReference>